<dbReference type="InterPro" id="IPR036771">
    <property type="entry name" value="ATPsynth_dsu/esu_N"/>
</dbReference>
<dbReference type="InterPro" id="IPR036794">
    <property type="entry name" value="ATP_F1_dsu/esu_C_sf"/>
</dbReference>
<protein>
    <submittedName>
        <fullName evidence="11">ATP synthase epsilon chain</fullName>
    </submittedName>
</protein>
<dbReference type="NCBIfam" id="NF001847">
    <property type="entry name" value="PRK00571.1-4"/>
    <property type="match status" value="1"/>
</dbReference>
<feature type="domain" description="ATP synthase F1 complex delta/epsilon subunit N-terminal" evidence="10">
    <location>
        <begin position="5"/>
        <end position="83"/>
    </location>
</feature>
<dbReference type="GO" id="GO:0045259">
    <property type="term" value="C:proton-transporting ATP synthase complex"/>
    <property type="evidence" value="ECO:0007669"/>
    <property type="project" value="UniProtKB-KW"/>
</dbReference>
<feature type="domain" description="ATP synthase epsilon subunit C-terminal" evidence="9">
    <location>
        <begin position="87"/>
        <end position="131"/>
    </location>
</feature>
<dbReference type="EMBL" id="NSIT01000010">
    <property type="protein sequence ID" value="PJE80625.1"/>
    <property type="molecule type" value="Genomic_DNA"/>
</dbReference>
<evidence type="ECO:0000256" key="4">
    <source>
        <dbReference type="ARBA" id="ARBA00022475"/>
    </source>
</evidence>
<dbReference type="HAMAP" id="MF_00530">
    <property type="entry name" value="ATP_synth_epsil_bac"/>
    <property type="match status" value="1"/>
</dbReference>
<evidence type="ECO:0000256" key="2">
    <source>
        <dbReference type="ARBA" id="ARBA00005712"/>
    </source>
</evidence>
<sequence>MATVHCDIVSAEEEIFSGTVTSIVASATEGDLGITPGHIPLLTQLKPGPIGLEMENGELEVFYISGGFLEIQPKQVKVLADMALRADDMDEAAAQQAKREAEKALENKSGQFDYSRAATQLAEAAAQLRTLNAIRKKMGR</sequence>
<gene>
    <name evidence="11" type="primary">atpC</name>
    <name evidence="11" type="ORF">CI610_00364</name>
</gene>
<evidence type="ECO:0000313" key="11">
    <source>
        <dbReference type="EMBL" id="PJE80625.1"/>
    </source>
</evidence>
<evidence type="ECO:0000259" key="9">
    <source>
        <dbReference type="Pfam" id="PF00401"/>
    </source>
</evidence>
<dbReference type="FunFam" id="2.60.15.10:FF:000001">
    <property type="entry name" value="ATP synthase epsilon chain"/>
    <property type="match status" value="1"/>
</dbReference>
<reference evidence="11" key="1">
    <citation type="journal article" date="2017" name="Appl. Environ. Microbiol.">
        <title>Molecular characterization of an Endozoicomonas-like organism causing infection in king scallop Pecten maximus L.</title>
        <authorList>
            <person name="Cano I."/>
            <person name="van Aerle R."/>
            <person name="Ross S."/>
            <person name="Verner-Jeffreys D.W."/>
            <person name="Paley R.K."/>
            <person name="Rimmer G."/>
            <person name="Ryder D."/>
            <person name="Hooper P."/>
            <person name="Stone D."/>
            <person name="Feist S.W."/>
        </authorList>
    </citation>
    <scope>NUCLEOTIDE SEQUENCE</scope>
</reference>
<dbReference type="Pfam" id="PF00401">
    <property type="entry name" value="ATP-synt_DE"/>
    <property type="match status" value="1"/>
</dbReference>
<dbReference type="Gene3D" id="2.60.15.10">
    <property type="entry name" value="F0F1 ATP synthase delta/epsilon subunit, N-terminal"/>
    <property type="match status" value="1"/>
</dbReference>
<evidence type="ECO:0000259" key="10">
    <source>
        <dbReference type="Pfam" id="PF02823"/>
    </source>
</evidence>
<keyword evidence="3" id="KW-0813">Transport</keyword>
<organism evidence="11">
    <name type="scientific">invertebrate metagenome</name>
    <dbReference type="NCBI Taxonomy" id="1711999"/>
    <lineage>
        <taxon>unclassified sequences</taxon>
        <taxon>metagenomes</taxon>
        <taxon>organismal metagenomes</taxon>
    </lineage>
</organism>
<dbReference type="NCBIfam" id="TIGR01216">
    <property type="entry name" value="ATP_synt_epsi"/>
    <property type="match status" value="1"/>
</dbReference>
<dbReference type="InterPro" id="IPR020547">
    <property type="entry name" value="ATP_synth_F1_esu_C"/>
</dbReference>
<dbReference type="SUPFAM" id="SSF51344">
    <property type="entry name" value="Epsilon subunit of F1F0-ATP synthase N-terminal domain"/>
    <property type="match status" value="1"/>
</dbReference>
<dbReference type="PANTHER" id="PTHR13822:SF10">
    <property type="entry name" value="ATP SYNTHASE EPSILON CHAIN, CHLOROPLASTIC"/>
    <property type="match status" value="1"/>
</dbReference>
<dbReference type="PANTHER" id="PTHR13822">
    <property type="entry name" value="ATP SYNTHASE DELTA/EPSILON CHAIN"/>
    <property type="match status" value="1"/>
</dbReference>
<dbReference type="AlphaFoldDB" id="A0A2H9TBJ9"/>
<dbReference type="InterPro" id="IPR020546">
    <property type="entry name" value="ATP_synth_F1_dsu/esu_N"/>
</dbReference>
<dbReference type="SUPFAM" id="SSF46604">
    <property type="entry name" value="Epsilon subunit of F1F0-ATP synthase C-terminal domain"/>
    <property type="match status" value="1"/>
</dbReference>
<dbReference type="Pfam" id="PF02823">
    <property type="entry name" value="ATP-synt_DE_N"/>
    <property type="match status" value="1"/>
</dbReference>
<keyword evidence="6" id="KW-0472">Membrane</keyword>
<name>A0A2H9TBJ9_9ZZZZ</name>
<dbReference type="InterPro" id="IPR001469">
    <property type="entry name" value="ATP_synth_F1_dsu/esu"/>
</dbReference>
<evidence type="ECO:0000256" key="6">
    <source>
        <dbReference type="ARBA" id="ARBA00023136"/>
    </source>
</evidence>
<comment type="subcellular location">
    <subcellularLocation>
        <location evidence="1">Cell membrane</location>
        <topology evidence="1">Peripheral membrane protein</topology>
    </subcellularLocation>
</comment>
<keyword evidence="5" id="KW-0406">Ion transport</keyword>
<dbReference type="GO" id="GO:0046933">
    <property type="term" value="F:proton-transporting ATP synthase activity, rotational mechanism"/>
    <property type="evidence" value="ECO:0007669"/>
    <property type="project" value="InterPro"/>
</dbReference>
<proteinExistence type="inferred from homology"/>
<dbReference type="CDD" id="cd12152">
    <property type="entry name" value="F1-ATPase_delta"/>
    <property type="match status" value="1"/>
</dbReference>
<dbReference type="GO" id="GO:0005886">
    <property type="term" value="C:plasma membrane"/>
    <property type="evidence" value="ECO:0007669"/>
    <property type="project" value="UniProtKB-SubCell"/>
</dbReference>
<comment type="caution">
    <text evidence="11">The sequence shown here is derived from an EMBL/GenBank/DDBJ whole genome shotgun (WGS) entry which is preliminary data.</text>
</comment>
<dbReference type="Gene3D" id="1.20.5.440">
    <property type="entry name" value="ATP synthase delta/epsilon subunit, C-terminal domain"/>
    <property type="match status" value="1"/>
</dbReference>
<evidence type="ECO:0000256" key="8">
    <source>
        <dbReference type="ARBA" id="ARBA00023310"/>
    </source>
</evidence>
<accession>A0A2H9TBJ9</accession>
<keyword evidence="4" id="KW-1003">Cell membrane</keyword>
<evidence type="ECO:0000256" key="3">
    <source>
        <dbReference type="ARBA" id="ARBA00022448"/>
    </source>
</evidence>
<evidence type="ECO:0000256" key="7">
    <source>
        <dbReference type="ARBA" id="ARBA00023196"/>
    </source>
</evidence>
<evidence type="ECO:0000256" key="5">
    <source>
        <dbReference type="ARBA" id="ARBA00023065"/>
    </source>
</evidence>
<comment type="similarity">
    <text evidence="2">Belongs to the ATPase epsilon chain family.</text>
</comment>
<evidence type="ECO:0000256" key="1">
    <source>
        <dbReference type="ARBA" id="ARBA00004202"/>
    </source>
</evidence>
<keyword evidence="8" id="KW-0066">ATP synthesis</keyword>
<keyword evidence="7" id="KW-0139">CF(1)</keyword>